<dbReference type="InterPro" id="IPR027417">
    <property type="entry name" value="P-loop_NTPase"/>
</dbReference>
<dbReference type="EMBL" id="AVFL01000051">
    <property type="protein sequence ID" value="EWY36150.1"/>
    <property type="molecule type" value="Genomic_DNA"/>
</dbReference>
<evidence type="ECO:0000313" key="3">
    <source>
        <dbReference type="Proteomes" id="UP000019486"/>
    </source>
</evidence>
<dbReference type="SUPFAM" id="SSF52540">
    <property type="entry name" value="P-loop containing nucleoside triphosphate hydrolases"/>
    <property type="match status" value="1"/>
</dbReference>
<proteinExistence type="predicted"/>
<comment type="caution">
    <text evidence="2">The sequence shown here is derived from an EMBL/GenBank/DDBJ whole genome shotgun (WGS) entry which is preliminary data.</text>
</comment>
<dbReference type="Pfam" id="PF12696">
    <property type="entry name" value="TraG-D_C"/>
    <property type="match status" value="1"/>
</dbReference>
<dbReference type="CDD" id="cd01127">
    <property type="entry name" value="TrwB_TraG_TraD_VirD4"/>
    <property type="match status" value="1"/>
</dbReference>
<dbReference type="InterPro" id="IPR032689">
    <property type="entry name" value="TraG-D_C"/>
</dbReference>
<dbReference type="STRING" id="1385369.N825_29830"/>
<sequence length="252" mass="27193">MLGMVEHDRVHHGKMIAVLKPVLGQLTSGTLGPMLSPDPTDPHDTRPITDLQRVIARRQVCYIGLDSLSDPIVGATIGSMLLADATSVAGSRYNFGEDLKPVNVLTDEAAETINTPLIQLLNKGRGAVIRVTIATQTIADFEARFASSAQARQVLGNCNQMVVLRVLDTETQQYVCETMPKVMIKRLQRSQGMSSGSSASNPLAFSGTASESLVEEEAELFPAALLGQLPNFEYLFVVGGTVLKGRIPFLRN</sequence>
<evidence type="ECO:0000313" key="2">
    <source>
        <dbReference type="EMBL" id="EWY36150.1"/>
    </source>
</evidence>
<accession>W9GQK6</accession>
<dbReference type="Gene3D" id="3.40.50.300">
    <property type="entry name" value="P-loop containing nucleotide triphosphate hydrolases"/>
    <property type="match status" value="1"/>
</dbReference>
<reference evidence="2 3" key="1">
    <citation type="submission" date="2013-08" db="EMBL/GenBank/DDBJ databases">
        <title>The genome sequence of Skermanella stibiiresistens.</title>
        <authorList>
            <person name="Zhu W."/>
            <person name="Wang G."/>
        </authorList>
    </citation>
    <scope>NUCLEOTIDE SEQUENCE [LARGE SCALE GENOMIC DNA]</scope>
    <source>
        <strain evidence="2 3">SB22</strain>
    </source>
</reference>
<keyword evidence="3" id="KW-1185">Reference proteome</keyword>
<organism evidence="2 3">
    <name type="scientific">Skermanella stibiiresistens SB22</name>
    <dbReference type="NCBI Taxonomy" id="1385369"/>
    <lineage>
        <taxon>Bacteria</taxon>
        <taxon>Pseudomonadati</taxon>
        <taxon>Pseudomonadota</taxon>
        <taxon>Alphaproteobacteria</taxon>
        <taxon>Rhodospirillales</taxon>
        <taxon>Azospirillaceae</taxon>
        <taxon>Skermanella</taxon>
    </lineage>
</organism>
<feature type="domain" description="TraD/TraG TraM recognition site" evidence="1">
    <location>
        <begin position="101"/>
        <end position="230"/>
    </location>
</feature>
<evidence type="ECO:0000259" key="1">
    <source>
        <dbReference type="Pfam" id="PF12696"/>
    </source>
</evidence>
<dbReference type="PATRIC" id="fig|1385369.3.peg.6821"/>
<dbReference type="Proteomes" id="UP000019486">
    <property type="component" value="Unassembled WGS sequence"/>
</dbReference>
<gene>
    <name evidence="2" type="ORF">N825_29830</name>
</gene>
<protein>
    <submittedName>
        <fullName evidence="2">TraD</fullName>
    </submittedName>
</protein>
<name>W9GQK6_9PROT</name>
<dbReference type="AlphaFoldDB" id="W9GQK6"/>